<evidence type="ECO:0000259" key="1">
    <source>
        <dbReference type="Pfam" id="PF13456"/>
    </source>
</evidence>
<dbReference type="Pfam" id="PF13456">
    <property type="entry name" value="RVT_3"/>
    <property type="match status" value="1"/>
</dbReference>
<proteinExistence type="predicted"/>
<dbReference type="InterPro" id="IPR036397">
    <property type="entry name" value="RNaseH_sf"/>
</dbReference>
<protein>
    <recommendedName>
        <fullName evidence="1">RNase H type-1 domain-containing protein</fullName>
    </recommendedName>
</protein>
<dbReference type="PANTHER" id="PTHR47074">
    <property type="entry name" value="BNAC02G40300D PROTEIN"/>
    <property type="match status" value="1"/>
</dbReference>
<keyword evidence="3" id="KW-1185">Reference proteome</keyword>
<evidence type="ECO:0000313" key="2">
    <source>
        <dbReference type="EMBL" id="KAK5785143.1"/>
    </source>
</evidence>
<gene>
    <name evidence="2" type="ORF">PVK06_039695</name>
</gene>
<dbReference type="EMBL" id="JARKNE010000011">
    <property type="protein sequence ID" value="KAK5785143.1"/>
    <property type="molecule type" value="Genomic_DNA"/>
</dbReference>
<name>A0ABR0N4A8_GOSAR</name>
<dbReference type="InterPro" id="IPR002156">
    <property type="entry name" value="RNaseH_domain"/>
</dbReference>
<sequence length="333" mass="37923">MDNKSKEGAWSTMAKFNVSSYKTKLDLNLEMDKEEMYSKQKARSNWLRYGDQNTRLKRVLDCYTDEAQGAFNLGRLISDNILAAYKILHAFKRRRSGRKCAFSLKLEMNKAYNRAKWEFLEEGFATLLHEANETGKLDGARLCRGRPSVTNLFFANDSMVFYEASSEGFVIGNSDGQIMGSGFKQNRNISYAFSAEALSCLQGLTFANDMGFSRLIVEGDACTIISRIEQDREDRSKIGPYIKDIKVLSQAFRSIKFCFTPRTANKASHIMAQEGFKGEEDTYWVEEAPDAVMAAVEEDRRWIDPLDNLSFDVADLWLMSCSMESHIILVVRC</sequence>
<dbReference type="InterPro" id="IPR052929">
    <property type="entry name" value="RNase_H-like_EbsB-rel"/>
</dbReference>
<dbReference type="CDD" id="cd06222">
    <property type="entry name" value="RNase_H_like"/>
    <property type="match status" value="1"/>
</dbReference>
<organism evidence="2 3">
    <name type="scientific">Gossypium arboreum</name>
    <name type="common">Tree cotton</name>
    <name type="synonym">Gossypium nanking</name>
    <dbReference type="NCBI Taxonomy" id="29729"/>
    <lineage>
        <taxon>Eukaryota</taxon>
        <taxon>Viridiplantae</taxon>
        <taxon>Streptophyta</taxon>
        <taxon>Embryophyta</taxon>
        <taxon>Tracheophyta</taxon>
        <taxon>Spermatophyta</taxon>
        <taxon>Magnoliopsida</taxon>
        <taxon>eudicotyledons</taxon>
        <taxon>Gunneridae</taxon>
        <taxon>Pentapetalae</taxon>
        <taxon>rosids</taxon>
        <taxon>malvids</taxon>
        <taxon>Malvales</taxon>
        <taxon>Malvaceae</taxon>
        <taxon>Malvoideae</taxon>
        <taxon>Gossypium</taxon>
    </lineage>
</organism>
<feature type="domain" description="RNase H type-1" evidence="1">
    <location>
        <begin position="165"/>
        <end position="274"/>
    </location>
</feature>
<evidence type="ECO:0000313" key="3">
    <source>
        <dbReference type="Proteomes" id="UP001358586"/>
    </source>
</evidence>
<reference evidence="2 3" key="1">
    <citation type="submission" date="2023-03" db="EMBL/GenBank/DDBJ databases">
        <title>WGS of Gossypium arboreum.</title>
        <authorList>
            <person name="Yu D."/>
        </authorList>
    </citation>
    <scope>NUCLEOTIDE SEQUENCE [LARGE SCALE GENOMIC DNA]</scope>
    <source>
        <tissue evidence="2">Leaf</tissue>
    </source>
</reference>
<dbReference type="InterPro" id="IPR044730">
    <property type="entry name" value="RNase_H-like_dom_plant"/>
</dbReference>
<comment type="caution">
    <text evidence="2">The sequence shown here is derived from an EMBL/GenBank/DDBJ whole genome shotgun (WGS) entry which is preliminary data.</text>
</comment>
<dbReference type="Gene3D" id="3.30.420.10">
    <property type="entry name" value="Ribonuclease H-like superfamily/Ribonuclease H"/>
    <property type="match status" value="1"/>
</dbReference>
<dbReference type="Proteomes" id="UP001358586">
    <property type="component" value="Chromosome 11"/>
</dbReference>
<dbReference type="PANTHER" id="PTHR47074:SF61">
    <property type="entry name" value="RNASE H TYPE-1 DOMAIN-CONTAINING PROTEIN"/>
    <property type="match status" value="1"/>
</dbReference>
<accession>A0ABR0N4A8</accession>